<dbReference type="SUPFAM" id="SSF52507">
    <property type="entry name" value="Homo-oligomeric flavin-containing Cys decarboxylases, HFCD"/>
    <property type="match status" value="1"/>
</dbReference>
<proteinExistence type="predicted"/>
<accession>A0ABR2Q8Q5</accession>
<sequence>MPRKPRILLAARGSVAAIKFANLCHCFFQWAEIAGGLCDNLLTCIVGLHHRADICCTSDEHLHVEQSFHRETSQHFSRLPSQRDWEWSNGRNLSNPLNHKTILGLGGLGLNQVVEKPIDST</sequence>
<keyword evidence="1" id="KW-0285">Flavoprotein</keyword>
<name>A0ABR2Q8Q5_9ROSI</name>
<dbReference type="PANTHER" id="PTHR14359">
    <property type="entry name" value="HOMO-OLIGOMERIC FLAVIN CONTAINING CYS DECARBOXYLASE FAMILY"/>
    <property type="match status" value="1"/>
</dbReference>
<protein>
    <submittedName>
        <fullName evidence="3">Uncharacterized protein</fullName>
    </submittedName>
</protein>
<evidence type="ECO:0000256" key="1">
    <source>
        <dbReference type="ARBA" id="ARBA00022643"/>
    </source>
</evidence>
<dbReference type="Proteomes" id="UP001396334">
    <property type="component" value="Unassembled WGS sequence"/>
</dbReference>
<reference evidence="3 4" key="1">
    <citation type="journal article" date="2024" name="G3 (Bethesda)">
        <title>Genome assembly of Hibiscus sabdariffa L. provides insights into metabolisms of medicinal natural products.</title>
        <authorList>
            <person name="Kim T."/>
        </authorList>
    </citation>
    <scope>NUCLEOTIDE SEQUENCE [LARGE SCALE GENOMIC DNA]</scope>
    <source>
        <strain evidence="3">TK-2024</strain>
        <tissue evidence="3">Old leaves</tissue>
    </source>
</reference>
<dbReference type="InterPro" id="IPR036551">
    <property type="entry name" value="Flavin_trans-like"/>
</dbReference>
<dbReference type="EMBL" id="JBBPBN010000043">
    <property type="protein sequence ID" value="KAK8996934.1"/>
    <property type="molecule type" value="Genomic_DNA"/>
</dbReference>
<keyword evidence="4" id="KW-1185">Reference proteome</keyword>
<organism evidence="3 4">
    <name type="scientific">Hibiscus sabdariffa</name>
    <name type="common">roselle</name>
    <dbReference type="NCBI Taxonomy" id="183260"/>
    <lineage>
        <taxon>Eukaryota</taxon>
        <taxon>Viridiplantae</taxon>
        <taxon>Streptophyta</taxon>
        <taxon>Embryophyta</taxon>
        <taxon>Tracheophyta</taxon>
        <taxon>Spermatophyta</taxon>
        <taxon>Magnoliopsida</taxon>
        <taxon>eudicotyledons</taxon>
        <taxon>Gunneridae</taxon>
        <taxon>Pentapetalae</taxon>
        <taxon>rosids</taxon>
        <taxon>malvids</taxon>
        <taxon>Malvales</taxon>
        <taxon>Malvaceae</taxon>
        <taxon>Malvoideae</taxon>
        <taxon>Hibiscus</taxon>
    </lineage>
</organism>
<evidence type="ECO:0000313" key="4">
    <source>
        <dbReference type="Proteomes" id="UP001396334"/>
    </source>
</evidence>
<keyword evidence="2" id="KW-0210">Decarboxylase</keyword>
<gene>
    <name evidence="3" type="ORF">V6N11_020429</name>
</gene>
<evidence type="ECO:0000313" key="3">
    <source>
        <dbReference type="EMBL" id="KAK8996934.1"/>
    </source>
</evidence>
<keyword evidence="1" id="KW-0288">FMN</keyword>
<dbReference type="PANTHER" id="PTHR14359:SF6">
    <property type="entry name" value="PHOSPHOPANTOTHENOYLCYSTEINE DECARBOXYLASE"/>
    <property type="match status" value="1"/>
</dbReference>
<keyword evidence="2" id="KW-0456">Lyase</keyword>
<evidence type="ECO:0000256" key="2">
    <source>
        <dbReference type="ARBA" id="ARBA00022793"/>
    </source>
</evidence>
<comment type="caution">
    <text evidence="3">The sequence shown here is derived from an EMBL/GenBank/DDBJ whole genome shotgun (WGS) entry which is preliminary data.</text>
</comment>